<dbReference type="InterPro" id="IPR035068">
    <property type="entry name" value="TldD/PmbA_N"/>
</dbReference>
<dbReference type="InterPro" id="IPR036059">
    <property type="entry name" value="TldD/PmbA_sf"/>
</dbReference>
<keyword evidence="5" id="KW-0378">Hydrolase</keyword>
<dbReference type="InterPro" id="IPR045570">
    <property type="entry name" value="Metalloprtase-TldD/E_cen_dom"/>
</dbReference>
<dbReference type="GO" id="GO:0008237">
    <property type="term" value="F:metallopeptidase activity"/>
    <property type="evidence" value="ECO:0007669"/>
    <property type="project" value="UniProtKB-KW"/>
</dbReference>
<dbReference type="Pfam" id="PF19290">
    <property type="entry name" value="PmbA_TldD_2nd"/>
    <property type="match status" value="1"/>
</dbReference>
<sequence length="455" mass="48428">MQDTSKPLAGFSYSRGHFEELVDAAIAHARKLGASDAGAEASEGLGLSVGVRRGELETVEQSRDKSLGVTVYLGQRRGNASTSDFSRAALESTVQAAYDIARFTAEDPAAGLPDAGDIATEQRELDLFHPWAVSSEQAAAMALACERAAFAVDRRVTNSEGAGVSAAQSHFFAAHTHGFRGGYASSRHSLSVAPIAGKGEDMQRDYWYSSMRDARELAAPEAVGRYAAERALSRLKSRRLSTRECPVLFESPLAAGLLGHFVQAVSGGALYRRTSFLLDSLGQAVFPDHIDIAEDPFVRGGKGSSPFDDEGVHVQARQVVEGGRVQGYFLGTYSARKLGMKTTGNAGGSHNLTLRSRRTRAGDDLDAMLRQLGTGLFVTELMGQGVNYVTGDYSRGASGFWVEGGQIAYPVHEITIAGNLRDMFQGIQAVGADAYTFGAKTIGSVLIGRMKLAGS</sequence>
<organism evidence="5 6">
    <name type="scientific">Ottowia pentelensis</name>
    <dbReference type="NCBI Taxonomy" id="511108"/>
    <lineage>
        <taxon>Bacteria</taxon>
        <taxon>Pseudomonadati</taxon>
        <taxon>Pseudomonadota</taxon>
        <taxon>Betaproteobacteria</taxon>
        <taxon>Burkholderiales</taxon>
        <taxon>Comamonadaceae</taxon>
        <taxon>Ottowia</taxon>
    </lineage>
</organism>
<keyword evidence="5" id="KW-0482">Metalloprotease</keyword>
<dbReference type="NCBIfam" id="NF008268">
    <property type="entry name" value="PRK11040.1"/>
    <property type="match status" value="1"/>
</dbReference>
<dbReference type="RefSeq" id="WP_377483079.1">
    <property type="nucleotide sequence ID" value="NZ_JBHLTN010000021.1"/>
</dbReference>
<keyword evidence="6" id="KW-1185">Reference proteome</keyword>
<comment type="caution">
    <text evidence="5">The sequence shown here is derived from an EMBL/GenBank/DDBJ whole genome shotgun (WGS) entry which is preliminary data.</text>
</comment>
<dbReference type="InterPro" id="IPR002510">
    <property type="entry name" value="Metalloprtase-TldD/E_N"/>
</dbReference>
<gene>
    <name evidence="5" type="primary">pmbA</name>
    <name evidence="5" type="ORF">ACFFGG_11190</name>
</gene>
<dbReference type="Proteomes" id="UP001589834">
    <property type="component" value="Unassembled WGS sequence"/>
</dbReference>
<dbReference type="InterPro" id="IPR047657">
    <property type="entry name" value="PmbA"/>
</dbReference>
<accession>A0ABV6PVP0</accession>
<proteinExistence type="inferred from homology"/>
<evidence type="ECO:0000259" key="2">
    <source>
        <dbReference type="Pfam" id="PF01523"/>
    </source>
</evidence>
<keyword evidence="5" id="KW-0645">Protease</keyword>
<dbReference type="PANTHER" id="PTHR43421:SF1">
    <property type="entry name" value="METALLOPROTEASE PMBA"/>
    <property type="match status" value="1"/>
</dbReference>
<feature type="domain" description="Metalloprotease TldD/E N-terminal" evidence="2">
    <location>
        <begin position="42"/>
        <end position="101"/>
    </location>
</feature>
<evidence type="ECO:0000256" key="1">
    <source>
        <dbReference type="ARBA" id="ARBA00005836"/>
    </source>
</evidence>
<dbReference type="EC" id="3.4.24.-" evidence="5"/>
<dbReference type="SUPFAM" id="SSF111283">
    <property type="entry name" value="Putative modulator of DNA gyrase, PmbA/TldD"/>
    <property type="match status" value="1"/>
</dbReference>
<evidence type="ECO:0000259" key="4">
    <source>
        <dbReference type="Pfam" id="PF19290"/>
    </source>
</evidence>
<reference evidence="5 6" key="1">
    <citation type="submission" date="2024-09" db="EMBL/GenBank/DDBJ databases">
        <authorList>
            <person name="Sun Q."/>
            <person name="Mori K."/>
        </authorList>
    </citation>
    <scope>NUCLEOTIDE SEQUENCE [LARGE SCALE GENOMIC DNA]</scope>
    <source>
        <strain evidence="5 6">NCAIM B.02336</strain>
    </source>
</reference>
<feature type="domain" description="Metalloprotease TldD/E central" evidence="4">
    <location>
        <begin position="129"/>
        <end position="235"/>
    </location>
</feature>
<dbReference type="InterPro" id="IPR045569">
    <property type="entry name" value="Metalloprtase-TldD/E_C"/>
</dbReference>
<feature type="domain" description="Metalloprotease TldD/E C-terminal" evidence="3">
    <location>
        <begin position="242"/>
        <end position="454"/>
    </location>
</feature>
<dbReference type="Pfam" id="PF19289">
    <property type="entry name" value="PmbA_TldD_3rd"/>
    <property type="match status" value="1"/>
</dbReference>
<evidence type="ECO:0000313" key="5">
    <source>
        <dbReference type="EMBL" id="MFC0593123.1"/>
    </source>
</evidence>
<comment type="similarity">
    <text evidence="1">Belongs to the peptidase U62 family.</text>
</comment>
<protein>
    <submittedName>
        <fullName evidence="5">Metalloprotease PmbA</fullName>
        <ecNumber evidence="5">3.4.24.-</ecNumber>
    </submittedName>
</protein>
<dbReference type="PANTHER" id="PTHR43421">
    <property type="entry name" value="METALLOPROTEASE PMBA"/>
    <property type="match status" value="1"/>
</dbReference>
<evidence type="ECO:0000259" key="3">
    <source>
        <dbReference type="Pfam" id="PF19289"/>
    </source>
</evidence>
<name>A0ABV6PVP0_9BURK</name>
<evidence type="ECO:0000313" key="6">
    <source>
        <dbReference type="Proteomes" id="UP001589834"/>
    </source>
</evidence>
<dbReference type="Pfam" id="PF01523">
    <property type="entry name" value="PmbA_TldD_1st"/>
    <property type="match status" value="1"/>
</dbReference>
<dbReference type="Gene3D" id="3.30.2290.10">
    <property type="entry name" value="PmbA/TldD superfamily"/>
    <property type="match status" value="1"/>
</dbReference>
<dbReference type="EMBL" id="JBHLTN010000021">
    <property type="protein sequence ID" value="MFC0593123.1"/>
    <property type="molecule type" value="Genomic_DNA"/>
</dbReference>